<keyword evidence="3" id="KW-1185">Reference proteome</keyword>
<name>A0A0P6VWA6_9HYPH</name>
<dbReference type="FunFam" id="3.40.50.720:FF:000311">
    <property type="entry name" value="Ornithine cyclodeaminase"/>
    <property type="match status" value="1"/>
</dbReference>
<reference evidence="2 3" key="1">
    <citation type="submission" date="2015-09" db="EMBL/GenBank/DDBJ databases">
        <authorList>
            <person name="Jackson K.R."/>
            <person name="Lunt B.L."/>
            <person name="Fisher J.N.B."/>
            <person name="Gardner A.V."/>
            <person name="Bailey M.E."/>
            <person name="Deus L.M."/>
            <person name="Earl A.S."/>
            <person name="Gibby P.D."/>
            <person name="Hartmann K.A."/>
            <person name="Liu J.E."/>
            <person name="Manci A.M."/>
            <person name="Nielsen D.A."/>
            <person name="Solomon M.B."/>
            <person name="Breakwell D.P."/>
            <person name="Burnett S.H."/>
            <person name="Grose J.H."/>
        </authorList>
    </citation>
    <scope>NUCLEOTIDE SEQUENCE [LARGE SCALE GENOMIC DNA]</scope>
    <source>
        <strain evidence="2 3">16</strain>
    </source>
</reference>
<comment type="similarity">
    <text evidence="1">Belongs to the ornithine cyclodeaminase/mu-crystallin family.</text>
</comment>
<dbReference type="InterPro" id="IPR003462">
    <property type="entry name" value="ODC_Mu_crystall"/>
</dbReference>
<dbReference type="PANTHER" id="PTHR13812:SF19">
    <property type="entry name" value="KETIMINE REDUCTASE MU-CRYSTALLIN"/>
    <property type="match status" value="1"/>
</dbReference>
<dbReference type="PIRSF" id="PIRSF001439">
    <property type="entry name" value="CryM"/>
    <property type="match status" value="1"/>
</dbReference>
<dbReference type="GO" id="GO:0019752">
    <property type="term" value="P:carboxylic acid metabolic process"/>
    <property type="evidence" value="ECO:0007669"/>
    <property type="project" value="UniProtKB-ARBA"/>
</dbReference>
<gene>
    <name evidence="2" type="ORF">ABB55_26890</name>
</gene>
<dbReference type="Proteomes" id="UP000048984">
    <property type="component" value="Unassembled WGS sequence"/>
</dbReference>
<sequence length="326" mass="34294">MPEFDMLTLDCDILAKALGFPRLIEALRRGHVDGVDLVERVLLTEPGRDGAAPNHLLVWPAWRFGGHAGVKMVSVFPANPDAGKPTNTTVYVLFDGRDGRPLATLTGAALTTMKTAADSALAADHLARPDVRVLAVLGAGAQAPWQVAALRAVRPALDHVLVWNRNRERGDALAVHLSADLGISAETVAEAGTAVAAADIVTAVTGSTVPIIEGARLRPGTHVDLVGGFTAAMREADDETVRRGRLWVDTRRFTLADCGDVAGPIAAGVIGPEDIVGDLFELCRGTVPGRRDAAEITVYKNAGGGHLDLMTAIAFYERARANSAAP</sequence>
<protein>
    <recommendedName>
        <fullName evidence="4">Ornithine cyclodeaminase</fullName>
    </recommendedName>
</protein>
<dbReference type="SUPFAM" id="SSF51735">
    <property type="entry name" value="NAD(P)-binding Rossmann-fold domains"/>
    <property type="match status" value="1"/>
</dbReference>
<dbReference type="AlphaFoldDB" id="A0A0P6VWA6"/>
<dbReference type="GO" id="GO:0005737">
    <property type="term" value="C:cytoplasm"/>
    <property type="evidence" value="ECO:0007669"/>
    <property type="project" value="TreeGrafter"/>
</dbReference>
<dbReference type="PANTHER" id="PTHR13812">
    <property type="entry name" value="KETIMINE REDUCTASE MU-CRYSTALLIN"/>
    <property type="match status" value="1"/>
</dbReference>
<dbReference type="Gene3D" id="3.40.50.720">
    <property type="entry name" value="NAD(P)-binding Rossmann-like Domain"/>
    <property type="match status" value="1"/>
</dbReference>
<evidence type="ECO:0000313" key="2">
    <source>
        <dbReference type="EMBL" id="KPL55414.1"/>
    </source>
</evidence>
<comment type="caution">
    <text evidence="2">The sequence shown here is derived from an EMBL/GenBank/DDBJ whole genome shotgun (WGS) entry which is preliminary data.</text>
</comment>
<dbReference type="InterPro" id="IPR023401">
    <property type="entry name" value="ODC_N"/>
</dbReference>
<dbReference type="InterPro" id="IPR036291">
    <property type="entry name" value="NAD(P)-bd_dom_sf"/>
</dbReference>
<reference evidence="2 3" key="2">
    <citation type="submission" date="2015-10" db="EMBL/GenBank/DDBJ databases">
        <title>Draft Genome Sequence of Prosthecomicrobium hirschii ATCC 27832.</title>
        <authorList>
            <person name="Daniel J."/>
            <person name="Givan S.A."/>
            <person name="Brun Y.V."/>
            <person name="Brown P.J."/>
        </authorList>
    </citation>
    <scope>NUCLEOTIDE SEQUENCE [LARGE SCALE GENOMIC DNA]</scope>
    <source>
        <strain evidence="2 3">16</strain>
    </source>
</reference>
<proteinExistence type="inferred from homology"/>
<dbReference type="GO" id="GO:0016491">
    <property type="term" value="F:oxidoreductase activity"/>
    <property type="evidence" value="ECO:0007669"/>
    <property type="project" value="UniProtKB-ARBA"/>
</dbReference>
<evidence type="ECO:0000256" key="1">
    <source>
        <dbReference type="ARBA" id="ARBA00008903"/>
    </source>
</evidence>
<dbReference type="Gene3D" id="3.30.1780.10">
    <property type="entry name" value="ornithine cyclodeaminase, domain 1"/>
    <property type="match status" value="1"/>
</dbReference>
<accession>A0A0P6VWA6</accession>
<dbReference type="EMBL" id="LJYW01000001">
    <property type="protein sequence ID" value="KPL55414.1"/>
    <property type="molecule type" value="Genomic_DNA"/>
</dbReference>
<evidence type="ECO:0008006" key="4">
    <source>
        <dbReference type="Google" id="ProtNLM"/>
    </source>
</evidence>
<organism evidence="2 3">
    <name type="scientific">Prosthecodimorpha hirschii</name>
    <dbReference type="NCBI Taxonomy" id="665126"/>
    <lineage>
        <taxon>Bacteria</taxon>
        <taxon>Pseudomonadati</taxon>
        <taxon>Pseudomonadota</taxon>
        <taxon>Alphaproteobacteria</taxon>
        <taxon>Hyphomicrobiales</taxon>
        <taxon>Ancalomicrobiaceae</taxon>
        <taxon>Prosthecodimorpha</taxon>
    </lineage>
</organism>
<evidence type="ECO:0000313" key="3">
    <source>
        <dbReference type="Proteomes" id="UP000048984"/>
    </source>
</evidence>
<dbReference type="STRING" id="665126.ABB55_26890"/>
<dbReference type="Pfam" id="PF02423">
    <property type="entry name" value="OCD_Mu_crystall"/>
    <property type="match status" value="1"/>
</dbReference>